<dbReference type="InterPro" id="IPR004367">
    <property type="entry name" value="Cyclin_C-dom"/>
</dbReference>
<evidence type="ECO:0000256" key="2">
    <source>
        <dbReference type="ARBA" id="ARBA00023127"/>
    </source>
</evidence>
<sequence>MAPSELHEVYVPPPAQLPGRPIMLRMIRSARSRLNREPSADDAFAAAVERGATLRWPSADSAGGGEAILETMDRPLKRMSAARAMLGNAGRQRLSRSRSTLESSQRSRCSENTAPTPPSTLPAPPAPTAVLGDVTNTTGQHWSSQGQHSTPSELPCVKPSAGLKDTGRDAKTSTLTLVMTSPSPISEAVPDDDVAFAEDPQQCAEYVPDIYKHLQREEGLLLPQPDYMDRQPHVNSKMRAILIDWLVDVHKRYKLKAETLFLAISLVDRFLERRVTARRHLQLVGVTALLIAAKFEELYPPQIHEFVYVTDKTYTKEEVIRMEVLMLTVLDFKICRPTAVQFLERYQRINGCTEAHRDLAQYLLELTLVDFKMVKYMPSHLAAAAILLSNKLLRRQPAWTPAAVKHTKMPEHSLKECAKEMCGLLEQAEQSPLQAVRKKFSQLKHHAVAKLNFSGSPPQTGILPPAAPLPPAQPAPLTSDGRGSSTPGSTGRRTSLRHLASSGTVSVPMDTQESKIAEESLM</sequence>
<evidence type="ECO:0000256" key="3">
    <source>
        <dbReference type="ARBA" id="ARBA00023306"/>
    </source>
</evidence>
<evidence type="ECO:0008006" key="10">
    <source>
        <dbReference type="Google" id="ProtNLM"/>
    </source>
</evidence>
<feature type="compositionally biased region" description="Polar residues" evidence="5">
    <location>
        <begin position="134"/>
        <end position="152"/>
    </location>
</feature>
<feature type="domain" description="Cyclin-like" evidence="6">
    <location>
        <begin position="341"/>
        <end position="423"/>
    </location>
</feature>
<feature type="region of interest" description="Disordered" evidence="5">
    <location>
        <begin position="454"/>
        <end position="522"/>
    </location>
</feature>
<evidence type="ECO:0000313" key="9">
    <source>
        <dbReference type="Proteomes" id="UP000654075"/>
    </source>
</evidence>
<feature type="compositionally biased region" description="Basic and acidic residues" evidence="5">
    <location>
        <begin position="512"/>
        <end position="522"/>
    </location>
</feature>
<dbReference type="Pfam" id="PF00134">
    <property type="entry name" value="Cyclin_N"/>
    <property type="match status" value="1"/>
</dbReference>
<comment type="caution">
    <text evidence="8">The sequence shown here is derived from an EMBL/GenBank/DDBJ whole genome shotgun (WGS) entry which is preliminary data.</text>
</comment>
<protein>
    <recommendedName>
        <fullName evidence="10">G2/mitotic-specific cyclin-B3</fullName>
    </recommendedName>
</protein>
<evidence type="ECO:0000313" key="8">
    <source>
        <dbReference type="EMBL" id="CAE8622039.1"/>
    </source>
</evidence>
<dbReference type="PROSITE" id="PS00292">
    <property type="entry name" value="CYCLINS"/>
    <property type="match status" value="1"/>
</dbReference>
<feature type="domain" description="Cyclin C-terminal" evidence="7">
    <location>
        <begin position="337"/>
        <end position="454"/>
    </location>
</feature>
<dbReference type="CDD" id="cd20507">
    <property type="entry name" value="CYCLIN_CCNB1-like_rpt1"/>
    <property type="match status" value="1"/>
</dbReference>
<evidence type="ECO:0000259" key="7">
    <source>
        <dbReference type="SMART" id="SM01332"/>
    </source>
</evidence>
<dbReference type="Pfam" id="PF02984">
    <property type="entry name" value="Cyclin_C"/>
    <property type="match status" value="1"/>
</dbReference>
<reference evidence="8" key="1">
    <citation type="submission" date="2021-02" db="EMBL/GenBank/DDBJ databases">
        <authorList>
            <person name="Dougan E. K."/>
            <person name="Rhodes N."/>
            <person name="Thang M."/>
            <person name="Chan C."/>
        </authorList>
    </citation>
    <scope>NUCLEOTIDE SEQUENCE</scope>
</reference>
<dbReference type="FunFam" id="1.10.472.10:FF:000001">
    <property type="entry name" value="G2/mitotic-specific cyclin"/>
    <property type="match status" value="1"/>
</dbReference>
<feature type="domain" description="Cyclin-like" evidence="6">
    <location>
        <begin position="244"/>
        <end position="328"/>
    </location>
</feature>
<organism evidence="8 9">
    <name type="scientific">Polarella glacialis</name>
    <name type="common">Dinoflagellate</name>
    <dbReference type="NCBI Taxonomy" id="89957"/>
    <lineage>
        <taxon>Eukaryota</taxon>
        <taxon>Sar</taxon>
        <taxon>Alveolata</taxon>
        <taxon>Dinophyceae</taxon>
        <taxon>Suessiales</taxon>
        <taxon>Suessiaceae</taxon>
        <taxon>Polarella</taxon>
    </lineage>
</organism>
<dbReference type="SMART" id="SM01332">
    <property type="entry name" value="Cyclin_C"/>
    <property type="match status" value="1"/>
</dbReference>
<dbReference type="Proteomes" id="UP000654075">
    <property type="component" value="Unassembled WGS sequence"/>
</dbReference>
<comment type="similarity">
    <text evidence="4">Belongs to the cyclin family.</text>
</comment>
<evidence type="ECO:0000256" key="5">
    <source>
        <dbReference type="SAM" id="MobiDB-lite"/>
    </source>
</evidence>
<evidence type="ECO:0000259" key="6">
    <source>
        <dbReference type="SMART" id="SM00385"/>
    </source>
</evidence>
<keyword evidence="1" id="KW-0132">Cell division</keyword>
<feature type="compositionally biased region" description="Pro residues" evidence="5">
    <location>
        <begin position="115"/>
        <end position="127"/>
    </location>
</feature>
<name>A0A813GAS6_POLGL</name>
<dbReference type="EMBL" id="CAJNNV010027880">
    <property type="protein sequence ID" value="CAE8622039.1"/>
    <property type="molecule type" value="Genomic_DNA"/>
</dbReference>
<feature type="compositionally biased region" description="Low complexity" evidence="5">
    <location>
        <begin position="97"/>
        <end position="107"/>
    </location>
</feature>
<dbReference type="InterPro" id="IPR006671">
    <property type="entry name" value="Cyclin_N"/>
</dbReference>
<proteinExistence type="inferred from homology"/>
<feature type="compositionally biased region" description="Low complexity" evidence="5">
    <location>
        <begin position="475"/>
        <end position="493"/>
    </location>
</feature>
<keyword evidence="3" id="KW-0131">Cell cycle</keyword>
<keyword evidence="2 4" id="KW-0195">Cyclin</keyword>
<dbReference type="InterPro" id="IPR036915">
    <property type="entry name" value="Cyclin-like_sf"/>
</dbReference>
<gene>
    <name evidence="8" type="ORF">PGLA1383_LOCUS39550</name>
</gene>
<dbReference type="InterPro" id="IPR013763">
    <property type="entry name" value="Cyclin-like_dom"/>
</dbReference>
<dbReference type="SUPFAM" id="SSF47954">
    <property type="entry name" value="Cyclin-like"/>
    <property type="match status" value="2"/>
</dbReference>
<dbReference type="InterPro" id="IPR048258">
    <property type="entry name" value="Cyclins_cyclin-box"/>
</dbReference>
<dbReference type="InterPro" id="IPR039361">
    <property type="entry name" value="Cyclin"/>
</dbReference>
<dbReference type="OrthoDB" id="5590282at2759"/>
<feature type="region of interest" description="Disordered" evidence="5">
    <location>
        <begin position="86"/>
        <end position="168"/>
    </location>
</feature>
<evidence type="ECO:0000256" key="4">
    <source>
        <dbReference type="RuleBase" id="RU000383"/>
    </source>
</evidence>
<dbReference type="GO" id="GO:0051301">
    <property type="term" value="P:cell division"/>
    <property type="evidence" value="ECO:0007669"/>
    <property type="project" value="UniProtKB-KW"/>
</dbReference>
<dbReference type="SMART" id="SM00385">
    <property type="entry name" value="CYCLIN"/>
    <property type="match status" value="2"/>
</dbReference>
<feature type="compositionally biased region" description="Pro residues" evidence="5">
    <location>
        <begin position="465"/>
        <end position="474"/>
    </location>
</feature>
<dbReference type="Gene3D" id="1.10.472.10">
    <property type="entry name" value="Cyclin-like"/>
    <property type="match status" value="2"/>
</dbReference>
<dbReference type="PANTHER" id="PTHR10177">
    <property type="entry name" value="CYCLINS"/>
    <property type="match status" value="1"/>
</dbReference>
<feature type="compositionally biased region" description="Polar residues" evidence="5">
    <location>
        <begin position="501"/>
        <end position="511"/>
    </location>
</feature>
<evidence type="ECO:0000256" key="1">
    <source>
        <dbReference type="ARBA" id="ARBA00022618"/>
    </source>
</evidence>
<dbReference type="AlphaFoldDB" id="A0A813GAS6"/>
<accession>A0A813GAS6</accession>
<keyword evidence="9" id="KW-1185">Reference proteome</keyword>